<evidence type="ECO:0000256" key="1">
    <source>
        <dbReference type="ARBA" id="ARBA00004514"/>
    </source>
</evidence>
<dbReference type="PIRSF" id="PIRSF039090">
    <property type="entry name" value="Flis"/>
    <property type="match status" value="1"/>
</dbReference>
<evidence type="ECO:0000256" key="4">
    <source>
        <dbReference type="ARBA" id="ARBA00022795"/>
    </source>
</evidence>
<keyword evidence="5" id="KW-0143">Chaperone</keyword>
<dbReference type="KEGG" id="sphj:BSL82_17230"/>
<dbReference type="EMBL" id="CP018221">
    <property type="protein sequence ID" value="API61250.1"/>
    <property type="molecule type" value="Genomic_DNA"/>
</dbReference>
<dbReference type="STRING" id="1921510.BSL82_17230"/>
<evidence type="ECO:0000256" key="2">
    <source>
        <dbReference type="ARBA" id="ARBA00008787"/>
    </source>
</evidence>
<dbReference type="InterPro" id="IPR036584">
    <property type="entry name" value="FliS_sf"/>
</dbReference>
<dbReference type="Gene3D" id="1.20.120.340">
    <property type="entry name" value="Flagellar protein FliS"/>
    <property type="match status" value="1"/>
</dbReference>
<evidence type="ECO:0000256" key="6">
    <source>
        <dbReference type="PIRNR" id="PIRNR039090"/>
    </source>
</evidence>
<feature type="region of interest" description="Disordered" evidence="7">
    <location>
        <begin position="1"/>
        <end position="22"/>
    </location>
</feature>
<dbReference type="SUPFAM" id="SSF101116">
    <property type="entry name" value="Flagellar export chaperone FliS"/>
    <property type="match status" value="1"/>
</dbReference>
<reference evidence="9" key="1">
    <citation type="submission" date="2016-11" db="EMBL/GenBank/DDBJ databases">
        <title>Complete Genome Sequence of alachlor-degrading Sphingomonas sp. strain JJ-A5.</title>
        <authorList>
            <person name="Lee H."/>
            <person name="Ka J.-O."/>
        </authorList>
    </citation>
    <scope>NUCLEOTIDE SEQUENCE [LARGE SCALE GENOMIC DNA]</scope>
    <source>
        <strain evidence="9">JJ-A5</strain>
    </source>
</reference>
<dbReference type="InterPro" id="IPR003713">
    <property type="entry name" value="FliS"/>
</dbReference>
<name>A0A1L4A035_9SPHN</name>
<gene>
    <name evidence="8" type="ORF">BSL82_17230</name>
</gene>
<dbReference type="NCBIfam" id="TIGR00208">
    <property type="entry name" value="fliS"/>
    <property type="match status" value="1"/>
</dbReference>
<protein>
    <recommendedName>
        <fullName evidence="6">Flagellar secretion chaperone FliS</fullName>
    </recommendedName>
</protein>
<evidence type="ECO:0000256" key="5">
    <source>
        <dbReference type="ARBA" id="ARBA00023186"/>
    </source>
</evidence>
<sequence length="126" mass="13471">MTAQRARQSYATVDSSTRTEQASPHRLIELLYDELLSCLRQAGIAIANGDLEMKSGRLSKALSIVHGLESGLDFTRGGEVARTLGDVYASVRRKVIAAGSDMDPAGLAEAADAIEGIADAWKQIRP</sequence>
<comment type="similarity">
    <text evidence="2 6">Belongs to the FliS family.</text>
</comment>
<evidence type="ECO:0000256" key="3">
    <source>
        <dbReference type="ARBA" id="ARBA00022490"/>
    </source>
</evidence>
<dbReference type="OrthoDB" id="7355300at2"/>
<accession>A0A1L4A035</accession>
<dbReference type="CDD" id="cd16098">
    <property type="entry name" value="FliS"/>
    <property type="match status" value="1"/>
</dbReference>
<proteinExistence type="inferred from homology"/>
<evidence type="ECO:0000313" key="9">
    <source>
        <dbReference type="Proteomes" id="UP000182063"/>
    </source>
</evidence>
<dbReference type="GO" id="GO:0071973">
    <property type="term" value="P:bacterial-type flagellum-dependent cell motility"/>
    <property type="evidence" value="ECO:0007669"/>
    <property type="project" value="TreeGrafter"/>
</dbReference>
<keyword evidence="8" id="KW-0969">Cilium</keyword>
<evidence type="ECO:0000256" key="7">
    <source>
        <dbReference type="SAM" id="MobiDB-lite"/>
    </source>
</evidence>
<dbReference type="RefSeq" id="WP_072598878.1">
    <property type="nucleotide sequence ID" value="NZ_CP018221.1"/>
</dbReference>
<dbReference type="PANTHER" id="PTHR34773">
    <property type="entry name" value="FLAGELLAR SECRETION CHAPERONE FLIS"/>
    <property type="match status" value="1"/>
</dbReference>
<dbReference type="GO" id="GO:0044780">
    <property type="term" value="P:bacterial-type flagellum assembly"/>
    <property type="evidence" value="ECO:0007669"/>
    <property type="project" value="InterPro"/>
</dbReference>
<organism evidence="8 9">
    <name type="scientific">Tardibacter chloracetimidivorans</name>
    <dbReference type="NCBI Taxonomy" id="1921510"/>
    <lineage>
        <taxon>Bacteria</taxon>
        <taxon>Pseudomonadati</taxon>
        <taxon>Pseudomonadota</taxon>
        <taxon>Alphaproteobacteria</taxon>
        <taxon>Sphingomonadales</taxon>
        <taxon>Sphingomonadaceae</taxon>
        <taxon>Tardibacter</taxon>
    </lineage>
</organism>
<dbReference type="GO" id="GO:0005829">
    <property type="term" value="C:cytosol"/>
    <property type="evidence" value="ECO:0007669"/>
    <property type="project" value="UniProtKB-SubCell"/>
</dbReference>
<dbReference type="Pfam" id="PF02561">
    <property type="entry name" value="FliS"/>
    <property type="match status" value="1"/>
</dbReference>
<dbReference type="AlphaFoldDB" id="A0A1L4A035"/>
<dbReference type="Proteomes" id="UP000182063">
    <property type="component" value="Chromosome"/>
</dbReference>
<keyword evidence="8" id="KW-0966">Cell projection</keyword>
<keyword evidence="8" id="KW-0282">Flagellum</keyword>
<keyword evidence="4 6" id="KW-1005">Bacterial flagellum biogenesis</keyword>
<dbReference type="PANTHER" id="PTHR34773:SF1">
    <property type="entry name" value="FLAGELLAR SECRETION CHAPERONE FLIS"/>
    <property type="match status" value="1"/>
</dbReference>
<evidence type="ECO:0000313" key="8">
    <source>
        <dbReference type="EMBL" id="API61250.1"/>
    </source>
</evidence>
<keyword evidence="9" id="KW-1185">Reference proteome</keyword>
<keyword evidence="3 6" id="KW-0963">Cytoplasm</keyword>
<comment type="subcellular location">
    <subcellularLocation>
        <location evidence="1 6">Cytoplasm</location>
        <location evidence="1 6">Cytosol</location>
    </subcellularLocation>
</comment>